<dbReference type="STRING" id="1635173.WH52_02650"/>
<evidence type="ECO:0000256" key="1">
    <source>
        <dbReference type="ARBA" id="ARBA00000085"/>
    </source>
</evidence>
<evidence type="ECO:0000256" key="9">
    <source>
        <dbReference type="SAM" id="Coils"/>
    </source>
</evidence>
<dbReference type="Pfam" id="PF02518">
    <property type="entry name" value="HATPase_c"/>
    <property type="match status" value="1"/>
</dbReference>
<evidence type="ECO:0000313" key="13">
    <source>
        <dbReference type="Proteomes" id="UP000194221"/>
    </source>
</evidence>
<dbReference type="Gene3D" id="1.25.40.10">
    <property type="entry name" value="Tetratricopeptide repeat domain"/>
    <property type="match status" value="1"/>
</dbReference>
<dbReference type="PANTHER" id="PTHR24421">
    <property type="entry name" value="NITRATE/NITRITE SENSOR PROTEIN NARX-RELATED"/>
    <property type="match status" value="1"/>
</dbReference>
<dbReference type="PANTHER" id="PTHR24421:SF10">
    <property type="entry name" value="NITRATE_NITRITE SENSOR PROTEIN NARQ"/>
    <property type="match status" value="1"/>
</dbReference>
<dbReference type="InterPro" id="IPR011712">
    <property type="entry name" value="Sig_transdc_His_kin_sub3_dim/P"/>
</dbReference>
<evidence type="ECO:0000256" key="2">
    <source>
        <dbReference type="ARBA" id="ARBA00012438"/>
    </source>
</evidence>
<sequence>MGILKIYPQSFSDNVYKLNQFDFSFNFTNDNVENQYLLYQKKVLELKKVDTLLIKKLNKNAQLKKDTILLYIAKGDSCIIKKNKHYNTAFNFFNLAYQKSINLKDSVLICETLKRINNYCLDTEKNIKSFKFYSNNYLKHAYNKFEQSQAMFFLLSFKLQQAYLEKKPFLIEKVTDDIKEQITICNRNKNIFLAADFHNLLGVSFDVNYKNLDEAIFHFKKAEEIYSTRKELSFFKHKIFDVLVNKSFVYNQKRNYIKSNEILFKALKIDIPNKQYKGFVNAYELISNNYFSLQNYKRAFNYLSKSKKLDAIIKRNKYAIATEEFQTKYQTEKKEKENLQLKQDNLVSEQKRKQNQNLFYGALSFLVLGGVITFLSLKNSRKKRLLAEQQQELEQQKNITLIKEQEIMAINAMIEGQEKERQIIAEDLHDNIGSVLATLKLHFENLKLNRKKKHFNQEELYEKTEKLIDETYLKVRSIAHAKNAGVIANQGLLVAVKLMAEKISSANKTQIEVLDYGLEKRIENTIELTAFRVIQELTTNIIKHANATKATINISLFDKVLNIIIEDNGKGFNFKETNLNNGMGLHAIQRKVKHLNGTFEVDSTLNKGTTIIINFPETNT</sequence>
<organism evidence="12 13">
    <name type="scientific">Tenacibaculum holothuriorum</name>
    <dbReference type="NCBI Taxonomy" id="1635173"/>
    <lineage>
        <taxon>Bacteria</taxon>
        <taxon>Pseudomonadati</taxon>
        <taxon>Bacteroidota</taxon>
        <taxon>Flavobacteriia</taxon>
        <taxon>Flavobacteriales</taxon>
        <taxon>Flavobacteriaceae</taxon>
        <taxon>Tenacibaculum</taxon>
    </lineage>
</organism>
<dbReference type="InParanoid" id="A0A1Y2PIJ2"/>
<dbReference type="SUPFAM" id="SSF48452">
    <property type="entry name" value="TPR-like"/>
    <property type="match status" value="1"/>
</dbReference>
<evidence type="ECO:0000256" key="4">
    <source>
        <dbReference type="ARBA" id="ARBA00022679"/>
    </source>
</evidence>
<proteinExistence type="predicted"/>
<dbReference type="InterPro" id="IPR036890">
    <property type="entry name" value="HATPase_C_sf"/>
</dbReference>
<dbReference type="GO" id="GO:0016020">
    <property type="term" value="C:membrane"/>
    <property type="evidence" value="ECO:0007669"/>
    <property type="project" value="InterPro"/>
</dbReference>
<dbReference type="EC" id="2.7.13.3" evidence="2"/>
<evidence type="ECO:0000259" key="11">
    <source>
        <dbReference type="PROSITE" id="PS50109"/>
    </source>
</evidence>
<reference evidence="12 13" key="1">
    <citation type="submission" date="2015-03" db="EMBL/GenBank/DDBJ databases">
        <title>Genome sequence of Tenacibaculum sp. S2-2, isolated from intestinal microbiota of sea cucumber, Apostichopus japonicas.</title>
        <authorList>
            <person name="Shao Z."/>
            <person name="Wang L."/>
            <person name="Li X."/>
        </authorList>
    </citation>
    <scope>NUCLEOTIDE SEQUENCE [LARGE SCALE GENOMIC DNA]</scope>
    <source>
        <strain evidence="12 13">S2-2</strain>
    </source>
</reference>
<keyword evidence="5" id="KW-0547">Nucleotide-binding</keyword>
<evidence type="ECO:0000256" key="8">
    <source>
        <dbReference type="ARBA" id="ARBA00023012"/>
    </source>
</evidence>
<dbReference type="GO" id="GO:0046983">
    <property type="term" value="F:protein dimerization activity"/>
    <property type="evidence" value="ECO:0007669"/>
    <property type="project" value="InterPro"/>
</dbReference>
<dbReference type="InterPro" id="IPR011990">
    <property type="entry name" value="TPR-like_helical_dom_sf"/>
</dbReference>
<feature type="domain" description="Histidine kinase" evidence="11">
    <location>
        <begin position="532"/>
        <end position="619"/>
    </location>
</feature>
<evidence type="ECO:0000256" key="7">
    <source>
        <dbReference type="ARBA" id="ARBA00022840"/>
    </source>
</evidence>
<feature type="transmembrane region" description="Helical" evidence="10">
    <location>
        <begin position="358"/>
        <end position="377"/>
    </location>
</feature>
<dbReference type="SUPFAM" id="SSF55874">
    <property type="entry name" value="ATPase domain of HSP90 chaperone/DNA topoisomerase II/histidine kinase"/>
    <property type="match status" value="1"/>
</dbReference>
<comment type="caution">
    <text evidence="12">The sequence shown here is derived from an EMBL/GenBank/DDBJ whole genome shotgun (WGS) entry which is preliminary data.</text>
</comment>
<keyword evidence="10" id="KW-0812">Transmembrane</keyword>
<dbReference type="Gene3D" id="3.30.565.10">
    <property type="entry name" value="Histidine kinase-like ATPase, C-terminal domain"/>
    <property type="match status" value="1"/>
</dbReference>
<comment type="catalytic activity">
    <reaction evidence="1">
        <text>ATP + protein L-histidine = ADP + protein N-phospho-L-histidine.</text>
        <dbReference type="EC" id="2.7.13.3"/>
    </reaction>
</comment>
<dbReference type="EMBL" id="LAPZ01000001">
    <property type="protein sequence ID" value="OSY89549.1"/>
    <property type="molecule type" value="Genomic_DNA"/>
</dbReference>
<keyword evidence="10" id="KW-1133">Transmembrane helix</keyword>
<evidence type="ECO:0000256" key="10">
    <source>
        <dbReference type="SAM" id="Phobius"/>
    </source>
</evidence>
<dbReference type="CDD" id="cd16917">
    <property type="entry name" value="HATPase_UhpB-NarQ-NarX-like"/>
    <property type="match status" value="1"/>
</dbReference>
<dbReference type="Gene3D" id="1.20.5.1930">
    <property type="match status" value="1"/>
</dbReference>
<dbReference type="InterPro" id="IPR003594">
    <property type="entry name" value="HATPase_dom"/>
</dbReference>
<dbReference type="PROSITE" id="PS50109">
    <property type="entry name" value="HIS_KIN"/>
    <property type="match status" value="1"/>
</dbReference>
<gene>
    <name evidence="12" type="ORF">WH52_02650</name>
</gene>
<dbReference type="AlphaFoldDB" id="A0A1Y2PIJ2"/>
<dbReference type="Pfam" id="PF07730">
    <property type="entry name" value="HisKA_3"/>
    <property type="match status" value="1"/>
</dbReference>
<dbReference type="InterPro" id="IPR005467">
    <property type="entry name" value="His_kinase_dom"/>
</dbReference>
<keyword evidence="13" id="KW-1185">Reference proteome</keyword>
<feature type="coiled-coil region" evidence="9">
    <location>
        <begin position="322"/>
        <end position="399"/>
    </location>
</feature>
<dbReference type="Proteomes" id="UP000194221">
    <property type="component" value="Unassembled WGS sequence"/>
</dbReference>
<dbReference type="GO" id="GO:0000155">
    <property type="term" value="F:phosphorelay sensor kinase activity"/>
    <property type="evidence" value="ECO:0007669"/>
    <property type="project" value="InterPro"/>
</dbReference>
<keyword evidence="3" id="KW-0597">Phosphoprotein</keyword>
<keyword evidence="6" id="KW-0418">Kinase</keyword>
<keyword evidence="4" id="KW-0808">Transferase</keyword>
<keyword evidence="8" id="KW-0902">Two-component regulatory system</keyword>
<dbReference type="SMART" id="SM00387">
    <property type="entry name" value="HATPase_c"/>
    <property type="match status" value="1"/>
</dbReference>
<keyword evidence="9" id="KW-0175">Coiled coil</keyword>
<evidence type="ECO:0000256" key="5">
    <source>
        <dbReference type="ARBA" id="ARBA00022741"/>
    </source>
</evidence>
<keyword evidence="10" id="KW-0472">Membrane</keyword>
<evidence type="ECO:0000313" key="12">
    <source>
        <dbReference type="EMBL" id="OSY89549.1"/>
    </source>
</evidence>
<evidence type="ECO:0000256" key="6">
    <source>
        <dbReference type="ARBA" id="ARBA00022777"/>
    </source>
</evidence>
<dbReference type="InterPro" id="IPR050482">
    <property type="entry name" value="Sensor_HK_TwoCompSys"/>
</dbReference>
<accession>A0A1Y2PIJ2</accession>
<protein>
    <recommendedName>
        <fullName evidence="2">histidine kinase</fullName>
        <ecNumber evidence="2">2.7.13.3</ecNumber>
    </recommendedName>
</protein>
<evidence type="ECO:0000256" key="3">
    <source>
        <dbReference type="ARBA" id="ARBA00022553"/>
    </source>
</evidence>
<name>A0A1Y2PIJ2_9FLAO</name>
<keyword evidence="7" id="KW-0067">ATP-binding</keyword>
<dbReference type="GO" id="GO:0005524">
    <property type="term" value="F:ATP binding"/>
    <property type="evidence" value="ECO:0007669"/>
    <property type="project" value="UniProtKB-KW"/>
</dbReference>